<dbReference type="RefSeq" id="WP_180285197.1">
    <property type="nucleotide sequence ID" value="NZ_JABFDB010000027.1"/>
</dbReference>
<dbReference type="EMBL" id="JABFDB010000027">
    <property type="protein sequence ID" value="NYZ23420.1"/>
    <property type="molecule type" value="Genomic_DNA"/>
</dbReference>
<keyword evidence="2" id="KW-1185">Reference proteome</keyword>
<protein>
    <recommendedName>
        <fullName evidence="3">Nucleotide modification associated domain-containing protein</fullName>
    </recommendedName>
</protein>
<comment type="caution">
    <text evidence="1">The sequence shown here is derived from an EMBL/GenBank/DDBJ whole genome shotgun (WGS) entry which is preliminary data.</text>
</comment>
<evidence type="ECO:0000313" key="2">
    <source>
        <dbReference type="Proteomes" id="UP000584642"/>
    </source>
</evidence>
<organism evidence="1 2">
    <name type="scientific">Azospirillum oleiclasticum</name>
    <dbReference type="NCBI Taxonomy" id="2735135"/>
    <lineage>
        <taxon>Bacteria</taxon>
        <taxon>Pseudomonadati</taxon>
        <taxon>Pseudomonadota</taxon>
        <taxon>Alphaproteobacteria</taxon>
        <taxon>Rhodospirillales</taxon>
        <taxon>Azospirillaceae</taxon>
        <taxon>Azospirillum</taxon>
    </lineage>
</organism>
<evidence type="ECO:0000313" key="1">
    <source>
        <dbReference type="EMBL" id="NYZ23420.1"/>
    </source>
</evidence>
<reference evidence="1 2" key="1">
    <citation type="submission" date="2020-05" db="EMBL/GenBank/DDBJ databases">
        <title>Azospirillum oleiclasticum sp. nov, a nitrogen-fixing and heavy crude oil-emulsifying bacterium isolated from the crude oil of Yumen Oilfield.</title>
        <authorList>
            <person name="Wu D."/>
            <person name="Cai M."/>
            <person name="Zhang X."/>
        </authorList>
    </citation>
    <scope>NUCLEOTIDE SEQUENCE [LARGE SCALE GENOMIC DNA]</scope>
    <source>
        <strain evidence="1 2">ROY-1-1-2</strain>
    </source>
</reference>
<proteinExistence type="predicted"/>
<sequence>MKRVLLNYADGAFTQAQAHNSRTGLEVGGFDGVASLGRQHLPADFVARNRHILDQPRGAGYWLWKPFLIWTLLREHLDDGDILFYSDSGAHFVHSVDPLVEVCRQRHDLPILLFTLEDQHRARVWTKRDCFHYMGLDHPGFTEAPQILGSFAVIERAPSTMAFVATWLHFAEDERLITDAPNACGLPNHPGFRDHRHDQSILSLLGHSRGVATLPDISQWGDGRRPPGIPRIMEHTRWRE</sequence>
<gene>
    <name evidence="1" type="ORF">HND93_27280</name>
</gene>
<evidence type="ECO:0008006" key="3">
    <source>
        <dbReference type="Google" id="ProtNLM"/>
    </source>
</evidence>
<dbReference type="Proteomes" id="UP000584642">
    <property type="component" value="Unassembled WGS sequence"/>
</dbReference>
<name>A0ABX2TLA5_9PROT</name>
<accession>A0ABX2TLA5</accession>